<dbReference type="SMART" id="SM00630">
    <property type="entry name" value="Sema"/>
    <property type="match status" value="1"/>
</dbReference>
<dbReference type="VGNC" id="VGNC:34437">
    <property type="gene designation" value="SEMA4F"/>
</dbReference>
<evidence type="ECO:0000256" key="2">
    <source>
        <dbReference type="PROSITE-ProRule" id="PRU00352"/>
    </source>
</evidence>
<dbReference type="PROSITE" id="PS51004">
    <property type="entry name" value="SEMA"/>
    <property type="match status" value="1"/>
</dbReference>
<feature type="signal peptide" evidence="3">
    <location>
        <begin position="1"/>
        <end position="35"/>
    </location>
</feature>
<dbReference type="Gene3D" id="2.130.10.10">
    <property type="entry name" value="YVTN repeat-like/Quinoprotein amine dehydrogenase"/>
    <property type="match status" value="1"/>
</dbReference>
<dbReference type="EMBL" id="BC149838">
    <property type="protein sequence ID" value="AAI49839.1"/>
    <property type="molecule type" value="mRNA"/>
</dbReference>
<reference evidence="5" key="1">
    <citation type="submission" date="2007-07" db="EMBL/GenBank/DDBJ databases">
        <authorList>
            <person name="Moore S."/>
            <person name="Alexander L."/>
            <person name="Brownstein M."/>
            <person name="Guan L."/>
            <person name="Lobo S."/>
            <person name="Meng Y."/>
            <person name="Tanaguchi M."/>
            <person name="Wang Z."/>
            <person name="Yu J."/>
            <person name="Prange C."/>
            <person name="Schreiber K."/>
            <person name="Shenmen C."/>
            <person name="Wagner L."/>
            <person name="Bala M."/>
            <person name="Barbazuk S."/>
            <person name="Barber S."/>
            <person name="Babakaiff R."/>
            <person name="Beland J."/>
            <person name="Chun E."/>
            <person name="Del Rio L."/>
            <person name="Gibson S."/>
            <person name="Hanson R."/>
            <person name="Kirkpatrick R."/>
            <person name="Liu J."/>
            <person name="Matsuo C."/>
            <person name="Mayo M."/>
            <person name="Santos R.R."/>
            <person name="Stott J."/>
            <person name="Tsai M."/>
            <person name="Wong D."/>
            <person name="Siddiqui A."/>
            <person name="Holt R."/>
            <person name="Jones S.J."/>
            <person name="Marra M.A."/>
        </authorList>
    </citation>
    <scope>NUCLEOTIDE SEQUENCE</scope>
    <source>
        <strain evidence="5">L1 Hereford</strain>
        <tissue evidence="5">Fetal muscle</tissue>
    </source>
</reference>
<dbReference type="PANTHER" id="PTHR11036">
    <property type="entry name" value="SEMAPHORIN"/>
    <property type="match status" value="1"/>
</dbReference>
<dbReference type="SUPFAM" id="SSF101912">
    <property type="entry name" value="Sema domain"/>
    <property type="match status" value="1"/>
</dbReference>
<feature type="chain" id="PRO_5014083990" evidence="3">
    <location>
        <begin position="36"/>
        <end position="302"/>
    </location>
</feature>
<dbReference type="InterPro" id="IPR027231">
    <property type="entry name" value="Semaphorin"/>
</dbReference>
<comment type="caution">
    <text evidence="2">Lacks conserved residue(s) required for the propagation of feature annotation.</text>
</comment>
<dbReference type="GO" id="GO:0030215">
    <property type="term" value="F:semaphorin receptor binding"/>
    <property type="evidence" value="ECO:0007669"/>
    <property type="project" value="InterPro"/>
</dbReference>
<dbReference type="AlphaFoldDB" id="A6QQH8"/>
<dbReference type="InterPro" id="IPR001627">
    <property type="entry name" value="Semap_dom"/>
</dbReference>
<evidence type="ECO:0000256" key="3">
    <source>
        <dbReference type="SAM" id="SignalP"/>
    </source>
</evidence>
<evidence type="ECO:0000256" key="1">
    <source>
        <dbReference type="ARBA" id="ARBA00023180"/>
    </source>
</evidence>
<keyword evidence="3" id="KW-0732">Signal</keyword>
<evidence type="ECO:0000313" key="5">
    <source>
        <dbReference type="EMBL" id="AAI49839.1"/>
    </source>
</evidence>
<feature type="domain" description="Sema" evidence="4">
    <location>
        <begin position="1"/>
        <end position="302"/>
    </location>
</feature>
<sequence length="302" mass="33317">MPGSVARLLPRLRPSGTSPLFLLLLLALLRGPVCGRVPHSVPRTSLPISEADSYLTRFTIPQTYNYSVLLVDPASHMLYVGARDTIFATSLPFSGEKPRRIDWMVPEAHRQNCRKKGKKEDVSSFQQVERLESGRGKCPFEPAQRSAAVMAGGALYAATVKNYLGTEPIISRAVGRAEDWVRTETLPSWLNAPAFVAAMALSPAEWGDEDGDDEIYFFFTEIARAFDSYERIKVPRVARVCAGDLGGRKTLQQRWTTFLKADLLCPGPEHGRASSVLQDVAILRPEGGAGTPVFYGIFSSQW</sequence>
<dbReference type="InterPro" id="IPR036352">
    <property type="entry name" value="Semap_dom_sf"/>
</dbReference>
<evidence type="ECO:0000313" key="6">
    <source>
        <dbReference type="VGNC" id="VGNC:34437"/>
    </source>
</evidence>
<protein>
    <submittedName>
        <fullName evidence="5">SEMA4F protein</fullName>
    </submittedName>
</protein>
<name>A6QQH8_BOVIN</name>
<keyword evidence="1" id="KW-0325">Glycoprotein</keyword>
<dbReference type="InterPro" id="IPR015943">
    <property type="entry name" value="WD40/YVTN_repeat-like_dom_sf"/>
</dbReference>
<evidence type="ECO:0000259" key="4">
    <source>
        <dbReference type="PROSITE" id="PS51004"/>
    </source>
</evidence>
<dbReference type="HOGENOM" id="CLU_921193_0_0_1"/>
<proteinExistence type="evidence at transcript level"/>
<dbReference type="PANTHER" id="PTHR11036:SF72">
    <property type="entry name" value="SEMAPHORIN-4F"/>
    <property type="match status" value="1"/>
</dbReference>
<organism evidence="5">
    <name type="scientific">Bos taurus</name>
    <name type="common">Bovine</name>
    <dbReference type="NCBI Taxonomy" id="9913"/>
    <lineage>
        <taxon>Eukaryota</taxon>
        <taxon>Metazoa</taxon>
        <taxon>Chordata</taxon>
        <taxon>Craniata</taxon>
        <taxon>Vertebrata</taxon>
        <taxon>Euteleostomi</taxon>
        <taxon>Mammalia</taxon>
        <taxon>Eutheria</taxon>
        <taxon>Laurasiatheria</taxon>
        <taxon>Artiodactyla</taxon>
        <taxon>Ruminantia</taxon>
        <taxon>Pecora</taxon>
        <taxon>Bovidae</taxon>
        <taxon>Bovinae</taxon>
        <taxon>Bos</taxon>
    </lineage>
</organism>
<gene>
    <name evidence="5 6" type="primary">SEMA4F</name>
</gene>
<accession>A6QQH8</accession>